<dbReference type="Gene3D" id="2.60.34.10">
    <property type="entry name" value="Substrate Binding Domain Of DNAk, Chain A, domain 1"/>
    <property type="match status" value="1"/>
</dbReference>
<dbReference type="SUPFAM" id="SSF53067">
    <property type="entry name" value="Actin-like ATPase domain"/>
    <property type="match status" value="2"/>
</dbReference>
<dbReference type="Proteomes" id="UP000238176">
    <property type="component" value="Unassembled WGS sequence"/>
</dbReference>
<keyword evidence="3" id="KW-0547">Nucleotide-binding</keyword>
<reference evidence="8 9" key="1">
    <citation type="submission" date="2018-03" db="EMBL/GenBank/DDBJ databases">
        <title>Genomic Encyclopedia of Type Strains, Phase III (KMG-III): the genomes of soil and plant-associated and newly described type strains.</title>
        <authorList>
            <person name="Whitman W."/>
        </authorList>
    </citation>
    <scope>NUCLEOTIDE SEQUENCE [LARGE SCALE GENOMIC DNA]</scope>
    <source>
        <strain evidence="8 9">CGMCC 4.7067</strain>
    </source>
</reference>
<dbReference type="CDD" id="cd24029">
    <property type="entry name" value="ASKHA_NBD_HSP70_DnaK_HscA_HscC"/>
    <property type="match status" value="1"/>
</dbReference>
<keyword evidence="6" id="KW-0143">Chaperone</keyword>
<evidence type="ECO:0000313" key="9">
    <source>
        <dbReference type="Proteomes" id="UP000238176"/>
    </source>
</evidence>
<dbReference type="InterPro" id="IPR043129">
    <property type="entry name" value="ATPase_NBD"/>
</dbReference>
<protein>
    <submittedName>
        <fullName evidence="8">Molecular chaperone DnaK</fullName>
    </submittedName>
</protein>
<dbReference type="RefSeq" id="WP_106363572.1">
    <property type="nucleotide sequence ID" value="NZ_PVTJ01000003.1"/>
</dbReference>
<keyword evidence="9" id="KW-1185">Reference proteome</keyword>
<comment type="similarity">
    <text evidence="1">Belongs to the heat shock protein 70 family.</text>
</comment>
<dbReference type="Gene3D" id="3.30.420.40">
    <property type="match status" value="2"/>
</dbReference>
<dbReference type="SUPFAM" id="SSF100920">
    <property type="entry name" value="Heat shock protein 70kD (HSP70), peptide-binding domain"/>
    <property type="match status" value="1"/>
</dbReference>
<name>A0A2T0UP06_9ACTN</name>
<dbReference type="PROSITE" id="PS01036">
    <property type="entry name" value="HSP70_3"/>
    <property type="match status" value="1"/>
</dbReference>
<keyword evidence="2" id="KW-0597">Phosphoprotein</keyword>
<dbReference type="PANTHER" id="PTHR19375">
    <property type="entry name" value="HEAT SHOCK PROTEIN 70KDA"/>
    <property type="match status" value="1"/>
</dbReference>
<keyword evidence="7" id="KW-0175">Coiled coil</keyword>
<keyword evidence="4" id="KW-0067">ATP-binding</keyword>
<evidence type="ECO:0000256" key="1">
    <source>
        <dbReference type="ARBA" id="ARBA00007381"/>
    </source>
</evidence>
<accession>A0A2T0UP06</accession>
<dbReference type="AlphaFoldDB" id="A0A2T0UP06"/>
<dbReference type="GO" id="GO:0005524">
    <property type="term" value="F:ATP binding"/>
    <property type="evidence" value="ECO:0007669"/>
    <property type="project" value="UniProtKB-KW"/>
</dbReference>
<dbReference type="EMBL" id="PVTJ01000003">
    <property type="protein sequence ID" value="PRY59650.1"/>
    <property type="molecule type" value="Genomic_DNA"/>
</dbReference>
<evidence type="ECO:0000256" key="4">
    <source>
        <dbReference type="ARBA" id="ARBA00022840"/>
    </source>
</evidence>
<dbReference type="Gene3D" id="3.90.640.10">
    <property type="entry name" value="Actin, Chain A, domain 4"/>
    <property type="match status" value="1"/>
</dbReference>
<gene>
    <name evidence="8" type="ORF">B0I28_103124</name>
</gene>
<dbReference type="PROSITE" id="PS00297">
    <property type="entry name" value="HSP70_1"/>
    <property type="match status" value="1"/>
</dbReference>
<dbReference type="InterPro" id="IPR018181">
    <property type="entry name" value="Heat_shock_70_CS"/>
</dbReference>
<evidence type="ECO:0000256" key="2">
    <source>
        <dbReference type="ARBA" id="ARBA00022553"/>
    </source>
</evidence>
<dbReference type="InterPro" id="IPR029047">
    <property type="entry name" value="HSP70_peptide-bd_sf"/>
</dbReference>
<dbReference type="PRINTS" id="PR00301">
    <property type="entry name" value="HEATSHOCK70"/>
</dbReference>
<dbReference type="InterPro" id="IPR013126">
    <property type="entry name" value="Hsp_70_fam"/>
</dbReference>
<dbReference type="GO" id="GO:0140662">
    <property type="term" value="F:ATP-dependent protein folding chaperone"/>
    <property type="evidence" value="ECO:0007669"/>
    <property type="project" value="InterPro"/>
</dbReference>
<evidence type="ECO:0000256" key="5">
    <source>
        <dbReference type="ARBA" id="ARBA00023016"/>
    </source>
</evidence>
<organism evidence="8 9">
    <name type="scientific">Glycomyces artemisiae</name>
    <dbReference type="NCBI Taxonomy" id="1076443"/>
    <lineage>
        <taxon>Bacteria</taxon>
        <taxon>Bacillati</taxon>
        <taxon>Actinomycetota</taxon>
        <taxon>Actinomycetes</taxon>
        <taxon>Glycomycetales</taxon>
        <taxon>Glycomycetaceae</taxon>
        <taxon>Glycomyces</taxon>
    </lineage>
</organism>
<evidence type="ECO:0000256" key="6">
    <source>
        <dbReference type="ARBA" id="ARBA00023186"/>
    </source>
</evidence>
<dbReference type="Pfam" id="PF00012">
    <property type="entry name" value="HSP70"/>
    <property type="match status" value="1"/>
</dbReference>
<sequence>MATYRETVDFGIDLGTTNSAIARAEGADAVVVRNNRQREFTPSAVYVAASGAVIVGDAARDRIEADPDNACAEFKLRMGTRGEHKRFKASGRSMTPEDLSAEVLKSLRANVSSTDGDEVEAAVITIPAAFELDQCDATGRAAELAGLRFAPLLQEPTAAAWAYSVSNASQKAFWLVYDFGGGTFDASVVKVQDGEFTVVNHAGDNFLGGKRADWALVDEILIPKARSALGIDLDRENPRVRGNIAKLKAAAEFAKIELSRAPSAEVYVELRREDGSTAEFAHELTRDDVDRVTRPLVETSIELCRKALAESRTRAADIERVILVGGMTQVPVLRETLAHSVEGLGIPLDHSLDPVTVVARGAAIFAGTQRIPKAARAARPVEVGQVRLDLEFAAVGQDVDPLVGGRAAADTERDWSGWTVEFDDTESDEGWTSGKVPLRPDGAFSTRLFARERNRTTFAITLRDHRGAAVPTDTPSLTYRHADLVGSAPTLSHSIRVGYADNTTGVILAKGTELPASKTLVAYTTVAVDRSAGTGLILVPLGSGERPRADRNTVIGSLELHPAEVRRNVPAGSEVEVTVRVDTSFAASAVAYVPVLDEEFDIDIDLSRSTAPGLPELRADRAELERRYDGLREDVSDTDAPEARNLLHRFESQDALTEIDRLLHQAEVDPDATATCQVRLRDAHTVLDEVEEHLELPRAVDDAEATRKAVREIVKEAGQAEHRTDLRRAEAELDAAIAERDLVLIRRQAEELRHLAVRLLDETGRLPVVVFSSLEHELADHPSREVQRHLAEGRRRLNDGDVHHLAAVNAKLRPYLPDEAAGLGLDGGRSTVRGGDRR</sequence>
<evidence type="ECO:0000256" key="3">
    <source>
        <dbReference type="ARBA" id="ARBA00022741"/>
    </source>
</evidence>
<comment type="caution">
    <text evidence="8">The sequence shown here is derived from an EMBL/GenBank/DDBJ whole genome shotgun (WGS) entry which is preliminary data.</text>
</comment>
<evidence type="ECO:0000256" key="7">
    <source>
        <dbReference type="SAM" id="Coils"/>
    </source>
</evidence>
<proteinExistence type="inferred from homology"/>
<evidence type="ECO:0000313" key="8">
    <source>
        <dbReference type="EMBL" id="PRY59650.1"/>
    </source>
</evidence>
<keyword evidence="5" id="KW-0346">Stress response</keyword>
<feature type="coiled-coil region" evidence="7">
    <location>
        <begin position="719"/>
        <end position="746"/>
    </location>
</feature>
<dbReference type="PROSITE" id="PS00329">
    <property type="entry name" value="HSP70_2"/>
    <property type="match status" value="1"/>
</dbReference>
<dbReference type="OrthoDB" id="9766019at2"/>